<dbReference type="InterPro" id="IPR001943">
    <property type="entry name" value="UVR_dom"/>
</dbReference>
<accession>A0A9D1CFZ9</accession>
<reference evidence="2" key="2">
    <citation type="journal article" date="2021" name="PeerJ">
        <title>Extensive microbial diversity within the chicken gut microbiome revealed by metagenomics and culture.</title>
        <authorList>
            <person name="Gilroy R."/>
            <person name="Ravi A."/>
            <person name="Getino M."/>
            <person name="Pursley I."/>
            <person name="Horton D.L."/>
            <person name="Alikhan N.F."/>
            <person name="Baker D."/>
            <person name="Gharbi K."/>
            <person name="Hall N."/>
            <person name="Watson M."/>
            <person name="Adriaenssens E.M."/>
            <person name="Foster-Nyarko E."/>
            <person name="Jarju S."/>
            <person name="Secka A."/>
            <person name="Antonio M."/>
            <person name="Oren A."/>
            <person name="Chaudhuri R.R."/>
            <person name="La Ragione R."/>
            <person name="Hildebrand F."/>
            <person name="Pallen M.J."/>
        </authorList>
    </citation>
    <scope>NUCLEOTIDE SEQUENCE</scope>
    <source>
        <strain evidence="2">ChiGjej2B2-12916</strain>
    </source>
</reference>
<gene>
    <name evidence="2" type="ORF">IAD31_00325</name>
</gene>
<dbReference type="Pfam" id="PF02151">
    <property type="entry name" value="UVR"/>
    <property type="match status" value="1"/>
</dbReference>
<evidence type="ECO:0000313" key="3">
    <source>
        <dbReference type="Proteomes" id="UP000886879"/>
    </source>
</evidence>
<dbReference type="InterPro" id="IPR036876">
    <property type="entry name" value="UVR_dom_sf"/>
</dbReference>
<protein>
    <submittedName>
        <fullName evidence="2">UvrB/UvrC motif-containing protein</fullName>
    </submittedName>
</protein>
<reference evidence="2" key="1">
    <citation type="submission" date="2020-10" db="EMBL/GenBank/DDBJ databases">
        <authorList>
            <person name="Gilroy R."/>
        </authorList>
    </citation>
    <scope>NUCLEOTIDE SEQUENCE</scope>
    <source>
        <strain evidence="2">ChiGjej2B2-12916</strain>
    </source>
</reference>
<dbReference type="Gene3D" id="4.10.860.10">
    <property type="entry name" value="UVR domain"/>
    <property type="match status" value="1"/>
</dbReference>
<feature type="domain" description="UVR" evidence="1">
    <location>
        <begin position="14"/>
        <end position="36"/>
    </location>
</feature>
<comment type="caution">
    <text evidence="2">The sequence shown here is derived from an EMBL/GenBank/DDBJ whole genome shotgun (WGS) entry which is preliminary data.</text>
</comment>
<sequence length="37" mass="4143">MNGAPDGWPSGEIAAKMLEFELAAQLRDQIIRLKEKD</sequence>
<dbReference type="SUPFAM" id="SSF46600">
    <property type="entry name" value="C-terminal UvrC-binding domain of UvrB"/>
    <property type="match status" value="1"/>
</dbReference>
<name>A0A9D1CFZ9_9FIRM</name>
<evidence type="ECO:0000313" key="2">
    <source>
        <dbReference type="EMBL" id="HIQ60037.1"/>
    </source>
</evidence>
<dbReference type="PROSITE" id="PS50151">
    <property type="entry name" value="UVR"/>
    <property type="match status" value="1"/>
</dbReference>
<proteinExistence type="predicted"/>
<dbReference type="AlphaFoldDB" id="A0A9D1CFZ9"/>
<dbReference type="EMBL" id="DVFO01000002">
    <property type="protein sequence ID" value="HIQ60037.1"/>
    <property type="molecule type" value="Genomic_DNA"/>
</dbReference>
<organism evidence="2 3">
    <name type="scientific">Candidatus Enterenecus faecium</name>
    <dbReference type="NCBI Taxonomy" id="2840780"/>
    <lineage>
        <taxon>Bacteria</taxon>
        <taxon>Bacillati</taxon>
        <taxon>Bacillota</taxon>
        <taxon>Clostridia</taxon>
        <taxon>Eubacteriales</taxon>
        <taxon>Candidatus Enterenecus</taxon>
    </lineage>
</organism>
<evidence type="ECO:0000259" key="1">
    <source>
        <dbReference type="PROSITE" id="PS50151"/>
    </source>
</evidence>
<dbReference type="Proteomes" id="UP000886879">
    <property type="component" value="Unassembled WGS sequence"/>
</dbReference>